<evidence type="ECO:0000313" key="4">
    <source>
        <dbReference type="Proteomes" id="UP000315496"/>
    </source>
</evidence>
<gene>
    <name evidence="3" type="ORF">GMRT_10250</name>
</gene>
<dbReference type="VEuPathDB" id="GiardiaDB:GMRT_10250"/>
<keyword evidence="2" id="KW-0472">Membrane</keyword>
<keyword evidence="2" id="KW-0812">Transmembrane</keyword>
<keyword evidence="4" id="KW-1185">Reference proteome</keyword>
<comment type="caution">
    <text evidence="3">The sequence shown here is derived from an EMBL/GenBank/DDBJ whole genome shotgun (WGS) entry which is preliminary data.</text>
</comment>
<organism evidence="3 4">
    <name type="scientific">Giardia muris</name>
    <dbReference type="NCBI Taxonomy" id="5742"/>
    <lineage>
        <taxon>Eukaryota</taxon>
        <taxon>Metamonada</taxon>
        <taxon>Diplomonadida</taxon>
        <taxon>Hexamitidae</taxon>
        <taxon>Giardiinae</taxon>
        <taxon>Giardia</taxon>
    </lineage>
</organism>
<accession>A0A4Z1T8K2</accession>
<feature type="transmembrane region" description="Helical" evidence="2">
    <location>
        <begin position="136"/>
        <end position="158"/>
    </location>
</feature>
<dbReference type="AlphaFoldDB" id="A0A4Z1T8K2"/>
<dbReference type="Proteomes" id="UP000315496">
    <property type="component" value="Chromosome 1"/>
</dbReference>
<feature type="region of interest" description="Disordered" evidence="1">
    <location>
        <begin position="239"/>
        <end position="258"/>
    </location>
</feature>
<keyword evidence="2" id="KW-1133">Transmembrane helix</keyword>
<proteinExistence type="predicted"/>
<sequence>MKEDEHVYTCSPSGEATPPQPYQGPTRHKSLNSDHTAYILRLFFMNLIAIQLVTAVILLCTLAITTRLDHVDTPIGLVDFLHCLSTVILLLKNETPPSSAALLALSYLCVALNLVVCYAGFLGLHRLHIYPATCYLDAIVLTLFVFINNTTVFIPYVVVTASELKDIICYNRIVYPILAATQFVVFVELLLTIVDIYVGITAYSESRLPLKSQSFSSFTWDTGLHRETQPIDLLNAKTNSLLDDSDSPKATTPRPKAV</sequence>
<evidence type="ECO:0000256" key="1">
    <source>
        <dbReference type="SAM" id="MobiDB-lite"/>
    </source>
</evidence>
<feature type="transmembrane region" description="Helical" evidence="2">
    <location>
        <begin position="173"/>
        <end position="198"/>
    </location>
</feature>
<evidence type="ECO:0000313" key="3">
    <source>
        <dbReference type="EMBL" id="TNJ29457.1"/>
    </source>
</evidence>
<feature type="region of interest" description="Disordered" evidence="1">
    <location>
        <begin position="1"/>
        <end position="28"/>
    </location>
</feature>
<dbReference type="EMBL" id="VDLU01000001">
    <property type="protein sequence ID" value="TNJ29457.1"/>
    <property type="molecule type" value="Genomic_DNA"/>
</dbReference>
<reference evidence="3 4" key="1">
    <citation type="submission" date="2019-05" db="EMBL/GenBank/DDBJ databases">
        <title>The compact genome of Giardia muris reveals important steps in the evolution of intestinal protozoan parasites.</title>
        <authorList>
            <person name="Xu F."/>
            <person name="Jimenez-Gonzalez A."/>
            <person name="Einarsson E."/>
            <person name="Astvaldsson A."/>
            <person name="Peirasmaki D."/>
            <person name="Eckmann L."/>
            <person name="Andersson J.O."/>
            <person name="Svard S.G."/>
            <person name="Jerlstrom-Hultqvist J."/>
        </authorList>
    </citation>
    <scope>NUCLEOTIDE SEQUENCE [LARGE SCALE GENOMIC DNA]</scope>
    <source>
        <strain evidence="3 4">Roberts-Thomson</strain>
    </source>
</reference>
<feature type="transmembrane region" description="Helical" evidence="2">
    <location>
        <begin position="103"/>
        <end position="124"/>
    </location>
</feature>
<evidence type="ECO:0000256" key="2">
    <source>
        <dbReference type="SAM" id="Phobius"/>
    </source>
</evidence>
<protein>
    <submittedName>
        <fullName evidence="3">Uncharacterized protein</fullName>
    </submittedName>
</protein>
<name>A0A4Z1T8K2_GIAMU</name>
<feature type="transmembrane region" description="Helical" evidence="2">
    <location>
        <begin position="38"/>
        <end position="64"/>
    </location>
</feature>